<gene>
    <name evidence="1" type="ORF">ARTHRO_10243</name>
</gene>
<name>A0A9P1KB66_9CYAN</name>
<dbReference type="EMBL" id="FO818640">
    <property type="protein sequence ID" value="CDM92570.1"/>
    <property type="molecule type" value="Genomic_DNA"/>
</dbReference>
<evidence type="ECO:0000313" key="1">
    <source>
        <dbReference type="EMBL" id="CDM92570.1"/>
    </source>
</evidence>
<protein>
    <submittedName>
        <fullName evidence="1">Uncharacterized protein</fullName>
    </submittedName>
</protein>
<evidence type="ECO:0000313" key="2">
    <source>
        <dbReference type="Proteomes" id="UP000032946"/>
    </source>
</evidence>
<keyword evidence="2" id="KW-1185">Reference proteome</keyword>
<accession>A0A9P1KB66</accession>
<sequence length="80" mass="8311">MIGTNTANTVAKIIILIKGSNKNTPHCCSRKTPGRVGSSVIDRGEENRLKRLTAASTPLRGGGVWLPLHGAMVGSDSLAG</sequence>
<dbReference type="AlphaFoldDB" id="A0A9P1KB66"/>
<organism evidence="1 2">
    <name type="scientific">Limnospira indica PCC 8005</name>
    <dbReference type="NCBI Taxonomy" id="376219"/>
    <lineage>
        <taxon>Bacteria</taxon>
        <taxon>Bacillati</taxon>
        <taxon>Cyanobacteriota</taxon>
        <taxon>Cyanophyceae</taxon>
        <taxon>Oscillatoriophycideae</taxon>
        <taxon>Oscillatoriales</taxon>
        <taxon>Sirenicapillariaceae</taxon>
        <taxon>Limnospira</taxon>
    </lineage>
</organism>
<reference evidence="1 2" key="1">
    <citation type="submission" date="2014-02" db="EMBL/GenBank/DDBJ databases">
        <authorList>
            <person name="Genoscope - CEA"/>
        </authorList>
    </citation>
    <scope>NUCLEOTIDE SEQUENCE [LARGE SCALE GENOMIC DNA]</scope>
    <source>
        <strain evidence="1 2">PCC 8005</strain>
    </source>
</reference>
<proteinExistence type="predicted"/>
<dbReference type="Proteomes" id="UP000032946">
    <property type="component" value="Chromosome"/>
</dbReference>